<dbReference type="STRING" id="1073090.A0A1L9SMC5"/>
<feature type="compositionally biased region" description="Low complexity" evidence="3">
    <location>
        <begin position="854"/>
        <end position="867"/>
    </location>
</feature>
<dbReference type="RefSeq" id="XP_022582766.1">
    <property type="nucleotide sequence ID" value="XM_022729070.1"/>
</dbReference>
<feature type="region of interest" description="Disordered" evidence="3">
    <location>
        <begin position="712"/>
        <end position="903"/>
    </location>
</feature>
<dbReference type="InterPro" id="IPR016024">
    <property type="entry name" value="ARM-type_fold"/>
</dbReference>
<dbReference type="InterPro" id="IPR051137">
    <property type="entry name" value="PP4R3-like"/>
</dbReference>
<feature type="compositionally biased region" description="Low complexity" evidence="3">
    <location>
        <begin position="822"/>
        <end position="834"/>
    </location>
</feature>
<dbReference type="PANTHER" id="PTHR23318:SF0">
    <property type="entry name" value="SERINE_THREONINE-PROTEIN PHOSPHATASE 4 REGULATORY SUBUNIT 3"/>
    <property type="match status" value="1"/>
</dbReference>
<dbReference type="SUPFAM" id="SSF48371">
    <property type="entry name" value="ARM repeat"/>
    <property type="match status" value="1"/>
</dbReference>
<dbReference type="EMBL" id="KV878339">
    <property type="protein sequence ID" value="OJJ48256.1"/>
    <property type="molecule type" value="Genomic_DNA"/>
</dbReference>
<dbReference type="Gene3D" id="2.30.29.30">
    <property type="entry name" value="Pleckstrin-homology domain (PH domain)/Phosphotyrosine-binding domain (PTB)"/>
    <property type="match status" value="1"/>
</dbReference>
<feature type="domain" description="Serine/threonine-protein phosphatase 4 regulatory subunit 3-like central" evidence="4">
    <location>
        <begin position="140"/>
        <end position="640"/>
    </location>
</feature>
<dbReference type="GeneID" id="34615534"/>
<dbReference type="PANTHER" id="PTHR23318">
    <property type="entry name" value="ATP SYNTHASE GAMMA-RELATED"/>
    <property type="match status" value="1"/>
</dbReference>
<organism evidence="6 7">
    <name type="scientific">Penicilliopsis zonata CBS 506.65</name>
    <dbReference type="NCBI Taxonomy" id="1073090"/>
    <lineage>
        <taxon>Eukaryota</taxon>
        <taxon>Fungi</taxon>
        <taxon>Dikarya</taxon>
        <taxon>Ascomycota</taxon>
        <taxon>Pezizomycotina</taxon>
        <taxon>Eurotiomycetes</taxon>
        <taxon>Eurotiomycetidae</taxon>
        <taxon>Eurotiales</taxon>
        <taxon>Aspergillaceae</taxon>
        <taxon>Penicilliopsis</taxon>
    </lineage>
</organism>
<feature type="compositionally biased region" description="Polar residues" evidence="3">
    <location>
        <begin position="713"/>
        <end position="722"/>
    </location>
</feature>
<dbReference type="AlphaFoldDB" id="A0A1L9SMC5"/>
<dbReference type="VEuPathDB" id="FungiDB:ASPZODRAFT_62311"/>
<dbReference type="Pfam" id="PF04802">
    <property type="entry name" value="PP4R3"/>
    <property type="match status" value="1"/>
</dbReference>
<keyword evidence="2" id="KW-0539">Nucleus</keyword>
<feature type="compositionally biased region" description="Basic and acidic residues" evidence="3">
    <location>
        <begin position="765"/>
        <end position="774"/>
    </location>
</feature>
<dbReference type="GO" id="GO:0006974">
    <property type="term" value="P:DNA damage response"/>
    <property type="evidence" value="ECO:0007669"/>
    <property type="project" value="TreeGrafter"/>
</dbReference>
<evidence type="ECO:0000256" key="1">
    <source>
        <dbReference type="ARBA" id="ARBA00004123"/>
    </source>
</evidence>
<feature type="domain" description="PP4R3 EVH1-like" evidence="5">
    <location>
        <begin position="11"/>
        <end position="110"/>
    </location>
</feature>
<evidence type="ECO:0000259" key="5">
    <source>
        <dbReference type="Pfam" id="PF22972"/>
    </source>
</evidence>
<feature type="region of interest" description="Disordered" evidence="3">
    <location>
        <begin position="657"/>
        <end position="684"/>
    </location>
</feature>
<dbReference type="InterPro" id="IPR055236">
    <property type="entry name" value="EVH1_PP4R3"/>
</dbReference>
<dbReference type="Proteomes" id="UP000184188">
    <property type="component" value="Unassembled WGS sequence"/>
</dbReference>
<evidence type="ECO:0000313" key="6">
    <source>
        <dbReference type="EMBL" id="OJJ48256.1"/>
    </source>
</evidence>
<dbReference type="GO" id="GO:0005654">
    <property type="term" value="C:nucleoplasm"/>
    <property type="evidence" value="ECO:0007669"/>
    <property type="project" value="TreeGrafter"/>
</dbReference>
<feature type="compositionally biased region" description="Acidic residues" evidence="3">
    <location>
        <begin position="753"/>
        <end position="764"/>
    </location>
</feature>
<dbReference type="InterPro" id="IPR011993">
    <property type="entry name" value="PH-like_dom_sf"/>
</dbReference>
<dbReference type="OrthoDB" id="27483at2759"/>
<gene>
    <name evidence="6" type="ORF">ASPZODRAFT_62311</name>
</gene>
<evidence type="ECO:0000256" key="2">
    <source>
        <dbReference type="ARBA" id="ARBA00023242"/>
    </source>
</evidence>
<evidence type="ECO:0000313" key="7">
    <source>
        <dbReference type="Proteomes" id="UP000184188"/>
    </source>
</evidence>
<dbReference type="Pfam" id="PF22972">
    <property type="entry name" value="EVH1_PP4R3"/>
    <property type="match status" value="1"/>
</dbReference>
<name>A0A1L9SMC5_9EURO</name>
<feature type="compositionally biased region" description="Low complexity" evidence="3">
    <location>
        <begin position="723"/>
        <end position="752"/>
    </location>
</feature>
<dbReference type="SUPFAM" id="SSF50729">
    <property type="entry name" value="PH domain-like"/>
    <property type="match status" value="1"/>
</dbReference>
<sequence>MALAVPPPSDRKRVKVYELRNNDWFDRGTGFCTGQIIEDEPRIFVESEDEPNRVLLETKITKDDGYQKQQETLIVWTEPNGTDMALSFQEAEGCAVIWDFVNHVQHHLLSMAAADDALSDDLESYQQIMLPSPELGNLPEIEQVMRAASVSQTGRDALSKYVIKDEYIAKLIPLVTMAEDLESLEDLHRLCNIMKSLILLNDNTIIESVVTDPIILGVVGALEYDPDFPTHKANHRQYLADQSRYKEVVPIKDPAIRRKIRCTWRLQYLKDVVLARILDDPTFSVLNSLIFFNQVEIVNHIQSNAPFLKELFAVFDPRNPDTRRKDDAVQFLHQCAAIAKNLQPGARATLFANFISHGLFAVIAFAVKHPSPAMRTTGIDILVALLDHDPVMMRGYMLKAVNEKKTPLTDTLIDLLHMETDLGVKNQLADAIKILLDPQIPLQDTMGRAGVEYFAKLRPSNLLSDAFVQNHFDESAKRLFQPLKRLEGRSSLHDLTFQEVSLYALLVDILTFFVRQHLFRSRNFIHSESLAPRVAQLLRVPQKHLKLTALKFFRTLISLQDTFYQALMTHNNTFGLILDIVHETMPRDNLLNSACLELFEFIKRENIKPFILHVVEKYREKLLAIHYVETFQNLILRYDQMQGYGATAEGDSALFSSQEEGTPVAAGRAQPNGGQRWQGAKEMDAAEEEYFNTSDDEDEVGLVVEYLSEQHGNESNFQTQWGPNTTAAAAPPIAASPTPNGSASPVVKPLVDYPDDDDEEVEDSMDVKEAEPAEKSGAPESDPSETTTAQTPPERLSEKRRREEEDEDELIKLTSVPKRRSSTSSHGSSTTSSGFMRRRKSLSIGPINVSEKASTTTTTTTTSSRTSVPPKRIAINLGSAAIKTASLETEPDSTKENQTGDGG</sequence>
<dbReference type="GO" id="GO:0030289">
    <property type="term" value="C:protein phosphatase 4 complex"/>
    <property type="evidence" value="ECO:0007669"/>
    <property type="project" value="TreeGrafter"/>
</dbReference>
<reference evidence="7" key="1">
    <citation type="journal article" date="2017" name="Genome Biol.">
        <title>Comparative genomics reveals high biological diversity and specific adaptations in the industrially and medically important fungal genus Aspergillus.</title>
        <authorList>
            <person name="de Vries R.P."/>
            <person name="Riley R."/>
            <person name="Wiebenga A."/>
            <person name="Aguilar-Osorio G."/>
            <person name="Amillis S."/>
            <person name="Uchima C.A."/>
            <person name="Anderluh G."/>
            <person name="Asadollahi M."/>
            <person name="Askin M."/>
            <person name="Barry K."/>
            <person name="Battaglia E."/>
            <person name="Bayram O."/>
            <person name="Benocci T."/>
            <person name="Braus-Stromeyer S.A."/>
            <person name="Caldana C."/>
            <person name="Canovas D."/>
            <person name="Cerqueira G.C."/>
            <person name="Chen F."/>
            <person name="Chen W."/>
            <person name="Choi C."/>
            <person name="Clum A."/>
            <person name="Dos Santos R.A."/>
            <person name="Damasio A.R."/>
            <person name="Diallinas G."/>
            <person name="Emri T."/>
            <person name="Fekete E."/>
            <person name="Flipphi M."/>
            <person name="Freyberg S."/>
            <person name="Gallo A."/>
            <person name="Gournas C."/>
            <person name="Habgood R."/>
            <person name="Hainaut M."/>
            <person name="Harispe M.L."/>
            <person name="Henrissat B."/>
            <person name="Hilden K.S."/>
            <person name="Hope R."/>
            <person name="Hossain A."/>
            <person name="Karabika E."/>
            <person name="Karaffa L."/>
            <person name="Karanyi Z."/>
            <person name="Krasevec N."/>
            <person name="Kuo A."/>
            <person name="Kusch H."/>
            <person name="LaButti K."/>
            <person name="Lagendijk E.L."/>
            <person name="Lapidus A."/>
            <person name="Levasseur A."/>
            <person name="Lindquist E."/>
            <person name="Lipzen A."/>
            <person name="Logrieco A.F."/>
            <person name="MacCabe A."/>
            <person name="Maekelae M.R."/>
            <person name="Malavazi I."/>
            <person name="Melin P."/>
            <person name="Meyer V."/>
            <person name="Mielnichuk N."/>
            <person name="Miskei M."/>
            <person name="Molnar A.P."/>
            <person name="Mule G."/>
            <person name="Ngan C.Y."/>
            <person name="Orejas M."/>
            <person name="Orosz E."/>
            <person name="Ouedraogo J.P."/>
            <person name="Overkamp K.M."/>
            <person name="Park H.-S."/>
            <person name="Perrone G."/>
            <person name="Piumi F."/>
            <person name="Punt P.J."/>
            <person name="Ram A.F."/>
            <person name="Ramon A."/>
            <person name="Rauscher S."/>
            <person name="Record E."/>
            <person name="Riano-Pachon D.M."/>
            <person name="Robert V."/>
            <person name="Roehrig J."/>
            <person name="Ruller R."/>
            <person name="Salamov A."/>
            <person name="Salih N.S."/>
            <person name="Samson R.A."/>
            <person name="Sandor E."/>
            <person name="Sanguinetti M."/>
            <person name="Schuetze T."/>
            <person name="Sepcic K."/>
            <person name="Shelest E."/>
            <person name="Sherlock G."/>
            <person name="Sophianopoulou V."/>
            <person name="Squina F.M."/>
            <person name="Sun H."/>
            <person name="Susca A."/>
            <person name="Todd R.B."/>
            <person name="Tsang A."/>
            <person name="Unkles S.E."/>
            <person name="van de Wiele N."/>
            <person name="van Rossen-Uffink D."/>
            <person name="Oliveira J.V."/>
            <person name="Vesth T.C."/>
            <person name="Visser J."/>
            <person name="Yu J.-H."/>
            <person name="Zhou M."/>
            <person name="Andersen M.R."/>
            <person name="Archer D.B."/>
            <person name="Baker S.E."/>
            <person name="Benoit I."/>
            <person name="Brakhage A.A."/>
            <person name="Braus G.H."/>
            <person name="Fischer R."/>
            <person name="Frisvad J.C."/>
            <person name="Goldman G.H."/>
            <person name="Houbraken J."/>
            <person name="Oakley B."/>
            <person name="Pocsi I."/>
            <person name="Scazzocchio C."/>
            <person name="Seiboth B."/>
            <person name="vanKuyk P.A."/>
            <person name="Wortman J."/>
            <person name="Dyer P.S."/>
            <person name="Grigoriev I.V."/>
        </authorList>
    </citation>
    <scope>NUCLEOTIDE SEQUENCE [LARGE SCALE GENOMIC DNA]</scope>
    <source>
        <strain evidence="7">CBS 506.65</strain>
    </source>
</reference>
<evidence type="ECO:0000259" key="4">
    <source>
        <dbReference type="Pfam" id="PF04802"/>
    </source>
</evidence>
<comment type="subcellular location">
    <subcellularLocation>
        <location evidence="1">Nucleus</location>
    </subcellularLocation>
</comment>
<dbReference type="InterPro" id="IPR006887">
    <property type="entry name" value="P4R3-like_central_dom"/>
</dbReference>
<proteinExistence type="predicted"/>
<dbReference type="GO" id="GO:0072542">
    <property type="term" value="F:protein phosphatase activator activity"/>
    <property type="evidence" value="ECO:0007669"/>
    <property type="project" value="TreeGrafter"/>
</dbReference>
<keyword evidence="7" id="KW-1185">Reference proteome</keyword>
<accession>A0A1L9SMC5</accession>
<protein>
    <submittedName>
        <fullName evidence="6">Uncharacterized protein</fullName>
    </submittedName>
</protein>
<evidence type="ECO:0000256" key="3">
    <source>
        <dbReference type="SAM" id="MobiDB-lite"/>
    </source>
</evidence>